<feature type="chain" id="PRO_5032851068" evidence="1">
    <location>
        <begin position="21"/>
        <end position="360"/>
    </location>
</feature>
<dbReference type="Proteomes" id="UP000557872">
    <property type="component" value="Unassembled WGS sequence"/>
</dbReference>
<sequence length="360" mass="41687">MKTQTINLLAVLALSVSSSAKDKHDYPIKKHREFDGRSLAITQKYWNQYQTSTKMIPWEGKNICFITMAEKEAETEVKKVEAFTRILDQGWDVYADMLEPHQPRRLRQHKGKSTFIATPGRYAGKNTIGCGYIGQTGVEVSTYYSEDQAAFDGYVFPIYYFYELGRNWFVFGNRLNYMNACLPVHMRGIIGAKLDVGYKDKKRLEREMDSMKKGFESFTKSKEVFSSILNNDRGRISQYGSRELPGDNNTLYAGMLYHFAEKFGRSREYGDKAGDAFYRKYYQGVMETPDTGDKKTNTLMIVASLSHAAGKDLSTYCNKEMRVGLTPEALKLFKRHRWSKDRAVKDFFRKVKKIDDYIQW</sequence>
<keyword evidence="3" id="KW-1185">Reference proteome</keyword>
<dbReference type="EMBL" id="JACBAZ010000001">
    <property type="protein sequence ID" value="NWK53982.1"/>
    <property type="molecule type" value="Genomic_DNA"/>
</dbReference>
<evidence type="ECO:0000313" key="2">
    <source>
        <dbReference type="EMBL" id="NWK53982.1"/>
    </source>
</evidence>
<accession>A0A851GAI4</accession>
<comment type="caution">
    <text evidence="2">The sequence shown here is derived from an EMBL/GenBank/DDBJ whole genome shotgun (WGS) entry which is preliminary data.</text>
</comment>
<dbReference type="RefSeq" id="WP_178930533.1">
    <property type="nucleotide sequence ID" value="NZ_JACBAZ010000001.1"/>
</dbReference>
<gene>
    <name evidence="2" type="ORF">HW115_00035</name>
</gene>
<name>A0A851GAI4_9BACT</name>
<keyword evidence="1" id="KW-0732">Signal</keyword>
<organism evidence="2 3">
    <name type="scientific">Oceaniferula marina</name>
    <dbReference type="NCBI Taxonomy" id="2748318"/>
    <lineage>
        <taxon>Bacteria</taxon>
        <taxon>Pseudomonadati</taxon>
        <taxon>Verrucomicrobiota</taxon>
        <taxon>Verrucomicrobiia</taxon>
        <taxon>Verrucomicrobiales</taxon>
        <taxon>Verrucomicrobiaceae</taxon>
        <taxon>Oceaniferula</taxon>
    </lineage>
</organism>
<protein>
    <submittedName>
        <fullName evidence="2">Uncharacterized protein</fullName>
    </submittedName>
</protein>
<proteinExistence type="predicted"/>
<dbReference type="AlphaFoldDB" id="A0A851GAI4"/>
<evidence type="ECO:0000256" key="1">
    <source>
        <dbReference type="SAM" id="SignalP"/>
    </source>
</evidence>
<feature type="signal peptide" evidence="1">
    <location>
        <begin position="1"/>
        <end position="20"/>
    </location>
</feature>
<reference evidence="2 3" key="1">
    <citation type="submission" date="2020-07" db="EMBL/GenBank/DDBJ databases">
        <title>Roseicoccus Jingziensis gen. nov., sp. nov., isolated from coastal seawater.</title>
        <authorList>
            <person name="Feng X."/>
        </authorList>
    </citation>
    <scope>NUCLEOTIDE SEQUENCE [LARGE SCALE GENOMIC DNA]</scope>
    <source>
        <strain evidence="2 3">N1E253</strain>
    </source>
</reference>
<evidence type="ECO:0000313" key="3">
    <source>
        <dbReference type="Proteomes" id="UP000557872"/>
    </source>
</evidence>